<feature type="transmembrane region" description="Helical" evidence="8">
    <location>
        <begin position="36"/>
        <end position="61"/>
    </location>
</feature>
<dbReference type="OrthoDB" id="3473300at2"/>
<keyword evidence="7 8" id="KW-0472">Membrane</keyword>
<keyword evidence="10" id="KW-1185">Reference proteome</keyword>
<dbReference type="STRING" id="402596.SAMN04489844_0122"/>
<dbReference type="GO" id="GO:0008360">
    <property type="term" value="P:regulation of cell shape"/>
    <property type="evidence" value="ECO:0007669"/>
    <property type="project" value="UniProtKB-KW"/>
</dbReference>
<keyword evidence="3" id="KW-1003">Cell membrane</keyword>
<evidence type="ECO:0000256" key="3">
    <source>
        <dbReference type="ARBA" id="ARBA00022475"/>
    </source>
</evidence>
<dbReference type="RefSeq" id="WP_090967395.1">
    <property type="nucleotide sequence ID" value="NZ_FNRT01000002.1"/>
</dbReference>
<keyword evidence="5" id="KW-0133">Cell shape</keyword>
<dbReference type="Pfam" id="PF04093">
    <property type="entry name" value="MreD"/>
    <property type="match status" value="1"/>
</dbReference>
<evidence type="ECO:0000256" key="4">
    <source>
        <dbReference type="ARBA" id="ARBA00022692"/>
    </source>
</evidence>
<dbReference type="InterPro" id="IPR007227">
    <property type="entry name" value="Cell_shape_determining_MreD"/>
</dbReference>
<dbReference type="NCBIfam" id="TIGR03426">
    <property type="entry name" value="shape_MreD"/>
    <property type="match status" value="1"/>
</dbReference>
<feature type="transmembrane region" description="Helical" evidence="8">
    <location>
        <begin position="98"/>
        <end position="119"/>
    </location>
</feature>
<name>A0A1H4JFY5_9ACTN</name>
<evidence type="ECO:0000256" key="6">
    <source>
        <dbReference type="ARBA" id="ARBA00022989"/>
    </source>
</evidence>
<sequence>MSHLRWLAALGAVVVATVLQVSLFPHVAWHGIVPNLALLVVVAAALTVEAPFALVLGFVAGLTLDLAPPADHIAGRWALALTIAAFLAARVRQDQKPSALAVVGTVAAASFVATSLFALSGVLLRDPTMSISGLLEVVLVAVVWDVLLTPFVLPPLMKLFTRLSPQWATS</sequence>
<comment type="similarity">
    <text evidence="2">Belongs to the MreD family.</text>
</comment>
<evidence type="ECO:0000313" key="10">
    <source>
        <dbReference type="Proteomes" id="UP000198742"/>
    </source>
</evidence>
<keyword evidence="4 8" id="KW-0812">Transmembrane</keyword>
<keyword evidence="6 8" id="KW-1133">Transmembrane helix</keyword>
<evidence type="ECO:0000313" key="9">
    <source>
        <dbReference type="EMBL" id="SEB45151.1"/>
    </source>
</evidence>
<accession>A0A1H4JFY5</accession>
<comment type="subcellular location">
    <subcellularLocation>
        <location evidence="1">Cell membrane</location>
        <topology evidence="1">Multi-pass membrane protein</topology>
    </subcellularLocation>
</comment>
<proteinExistence type="inferred from homology"/>
<evidence type="ECO:0000256" key="1">
    <source>
        <dbReference type="ARBA" id="ARBA00004651"/>
    </source>
</evidence>
<dbReference type="AlphaFoldDB" id="A0A1H4JFY5"/>
<evidence type="ECO:0000256" key="5">
    <source>
        <dbReference type="ARBA" id="ARBA00022960"/>
    </source>
</evidence>
<dbReference type="EMBL" id="FNRT01000002">
    <property type="protein sequence ID" value="SEB45151.1"/>
    <property type="molecule type" value="Genomic_DNA"/>
</dbReference>
<feature type="transmembrane region" description="Helical" evidence="8">
    <location>
        <begin position="131"/>
        <end position="153"/>
    </location>
</feature>
<evidence type="ECO:0000256" key="8">
    <source>
        <dbReference type="SAM" id="Phobius"/>
    </source>
</evidence>
<reference evidence="10" key="1">
    <citation type="submission" date="2016-10" db="EMBL/GenBank/DDBJ databases">
        <authorList>
            <person name="Varghese N."/>
            <person name="Submissions S."/>
        </authorList>
    </citation>
    <scope>NUCLEOTIDE SEQUENCE [LARGE SCALE GENOMIC DNA]</scope>
    <source>
        <strain evidence="10">DSM 22017</strain>
    </source>
</reference>
<feature type="transmembrane region" description="Helical" evidence="8">
    <location>
        <begin position="73"/>
        <end position="91"/>
    </location>
</feature>
<organism evidence="9 10">
    <name type="scientific">Nocardioides exalbidus</name>
    <dbReference type="NCBI Taxonomy" id="402596"/>
    <lineage>
        <taxon>Bacteria</taxon>
        <taxon>Bacillati</taxon>
        <taxon>Actinomycetota</taxon>
        <taxon>Actinomycetes</taxon>
        <taxon>Propionibacteriales</taxon>
        <taxon>Nocardioidaceae</taxon>
        <taxon>Nocardioides</taxon>
    </lineage>
</organism>
<gene>
    <name evidence="9" type="ORF">SAMN04489844_0122</name>
</gene>
<dbReference type="GO" id="GO:0005886">
    <property type="term" value="C:plasma membrane"/>
    <property type="evidence" value="ECO:0007669"/>
    <property type="project" value="UniProtKB-SubCell"/>
</dbReference>
<protein>
    <submittedName>
        <fullName evidence="9">Rod shape-determining protein MreD</fullName>
    </submittedName>
</protein>
<evidence type="ECO:0000256" key="2">
    <source>
        <dbReference type="ARBA" id="ARBA00007776"/>
    </source>
</evidence>
<dbReference type="Proteomes" id="UP000198742">
    <property type="component" value="Unassembled WGS sequence"/>
</dbReference>
<evidence type="ECO:0000256" key="7">
    <source>
        <dbReference type="ARBA" id="ARBA00023136"/>
    </source>
</evidence>
<feature type="transmembrane region" description="Helical" evidence="8">
    <location>
        <begin position="6"/>
        <end position="24"/>
    </location>
</feature>